<reference evidence="2 3" key="1">
    <citation type="submission" date="2016-01" db="EMBL/GenBank/DDBJ databases">
        <title>Investigation of taxonomic status of Bacillus aminovorans.</title>
        <authorList>
            <person name="Verma A."/>
            <person name="Pal Y."/>
            <person name="Krishnamurthi S."/>
        </authorList>
    </citation>
    <scope>NUCLEOTIDE SEQUENCE [LARGE SCALE GENOMIC DNA]</scope>
    <source>
        <strain evidence="2 3">DSM 4337</strain>
    </source>
</reference>
<dbReference type="Proteomes" id="UP000077271">
    <property type="component" value="Unassembled WGS sequence"/>
</dbReference>
<accession>A0A177KZ65</accession>
<dbReference type="AlphaFoldDB" id="A0A177KZ65"/>
<evidence type="ECO:0000313" key="3">
    <source>
        <dbReference type="Proteomes" id="UP000077271"/>
    </source>
</evidence>
<evidence type="ECO:0000313" key="2">
    <source>
        <dbReference type="EMBL" id="OAH58650.1"/>
    </source>
</evidence>
<comment type="caution">
    <text evidence="2">The sequence shown here is derived from an EMBL/GenBank/DDBJ whole genome shotgun (WGS) entry which is preliminary data.</text>
</comment>
<feature type="region of interest" description="Disordered" evidence="1">
    <location>
        <begin position="1"/>
        <end position="56"/>
    </location>
</feature>
<feature type="compositionally biased region" description="Low complexity" evidence="1">
    <location>
        <begin position="34"/>
        <end position="48"/>
    </location>
</feature>
<dbReference type="OrthoDB" id="2971209at2"/>
<evidence type="ECO:0000256" key="1">
    <source>
        <dbReference type="SAM" id="MobiDB-lite"/>
    </source>
</evidence>
<dbReference type="RefSeq" id="WP_063974492.1">
    <property type="nucleotide sequence ID" value="NZ_LQWZ01000007.1"/>
</dbReference>
<sequence length="117" mass="12552">MSKQGKGLAGFGAVASGSNSMKESTDEETKVMINQESKSNSEPNSSNKVGGNYEPALSNSVGEILHSVTKKPKPPIKRQISAYIDEEVAKKLDKFGKEHGKGAKSELINNFLKSVLN</sequence>
<name>A0A177KZ65_9BACI</name>
<dbReference type="EMBL" id="LQWZ01000007">
    <property type="protein sequence ID" value="OAH58650.1"/>
    <property type="molecule type" value="Genomic_DNA"/>
</dbReference>
<gene>
    <name evidence="2" type="ORF">AWH48_16770</name>
</gene>
<proteinExistence type="predicted"/>
<protein>
    <submittedName>
        <fullName evidence="2">Uncharacterized protein</fullName>
    </submittedName>
</protein>
<organism evidence="2 3">
    <name type="scientific">Domibacillus aminovorans</name>
    <dbReference type="NCBI Taxonomy" id="29332"/>
    <lineage>
        <taxon>Bacteria</taxon>
        <taxon>Bacillati</taxon>
        <taxon>Bacillota</taxon>
        <taxon>Bacilli</taxon>
        <taxon>Bacillales</taxon>
        <taxon>Bacillaceae</taxon>
        <taxon>Domibacillus</taxon>
    </lineage>
</organism>